<dbReference type="FunFam" id="1.10.150.280:FF:000001">
    <property type="entry name" value="Competence protein ComEA helix-hairpin-helix repeat region"/>
    <property type="match status" value="1"/>
</dbReference>
<dbReference type="NCBIfam" id="TIGR00426">
    <property type="entry name" value="competence protein ComEA helix-hairpin-helix repeat region"/>
    <property type="match status" value="1"/>
</dbReference>
<dbReference type="STRING" id="568768.GCA_000406125_01135"/>
<sequence length="126" mass="13248">MKNSGIKALCLIVGMSLSGVSTWLHASPGTTTPEKTAATAVKPSSPEQKTEKSAKPATTSDEEEVSINTATAEQLAAALNGVGLKKAQAIVSYREQNGPFTQIDQLQEVPGIGSALIERNQSRLRL</sequence>
<proteinExistence type="predicted"/>
<protein>
    <recommendedName>
        <fullName evidence="3">Uncharacterized protein YbaV</fullName>
    </recommendedName>
</protein>
<dbReference type="GO" id="GO:0015628">
    <property type="term" value="P:protein secretion by the type II secretion system"/>
    <property type="evidence" value="ECO:0007669"/>
    <property type="project" value="TreeGrafter"/>
</dbReference>
<dbReference type="InterPro" id="IPR051675">
    <property type="entry name" value="Endo/Exo/Phosphatase_dom_1"/>
</dbReference>
<feature type="chain" id="PRO_5022893775" description="Uncharacterized protein YbaV" evidence="5">
    <location>
        <begin position="27"/>
        <end position="126"/>
    </location>
</feature>
<accession>A0A5B8HQE9</accession>
<evidence type="ECO:0000256" key="4">
    <source>
        <dbReference type="SAM" id="MobiDB-lite"/>
    </source>
</evidence>
<dbReference type="InterPro" id="IPR010994">
    <property type="entry name" value="RuvA_2-like"/>
</dbReference>
<dbReference type="PANTHER" id="PTHR21180">
    <property type="entry name" value="ENDONUCLEASE/EXONUCLEASE/PHOSPHATASE FAMILY DOMAIN-CONTAINING PROTEIN 1"/>
    <property type="match status" value="1"/>
</dbReference>
<dbReference type="EMBL" id="CP042220">
    <property type="protein sequence ID" value="QDX30786.1"/>
    <property type="molecule type" value="Genomic_DNA"/>
</dbReference>
<dbReference type="RefSeq" id="WP_042869305.1">
    <property type="nucleotide sequence ID" value="NZ_CM001975.1"/>
</dbReference>
<evidence type="ECO:0000256" key="2">
    <source>
        <dbReference type="ARBA" id="ARBA00022737"/>
    </source>
</evidence>
<evidence type="ECO:0000256" key="3">
    <source>
        <dbReference type="ARBA" id="ARBA00070757"/>
    </source>
</evidence>
<gene>
    <name evidence="6" type="ORF">Dpoa569_0002717</name>
</gene>
<dbReference type="Pfam" id="PF12836">
    <property type="entry name" value="HHH_3"/>
    <property type="match status" value="1"/>
</dbReference>
<keyword evidence="1 5" id="KW-0732">Signal</keyword>
<evidence type="ECO:0000313" key="6">
    <source>
        <dbReference type="EMBL" id="QDX30786.1"/>
    </source>
</evidence>
<dbReference type="KEGG" id="dic:Dpoa569_0002717"/>
<keyword evidence="2" id="KW-0677">Repeat</keyword>
<feature type="region of interest" description="Disordered" evidence="4">
    <location>
        <begin position="26"/>
        <end position="65"/>
    </location>
</feature>
<keyword evidence="6" id="KW-0238">DNA-binding</keyword>
<dbReference type="PANTHER" id="PTHR21180:SF32">
    <property type="entry name" value="ENDONUCLEASE_EXONUCLEASE_PHOSPHATASE FAMILY DOMAIN-CONTAINING PROTEIN 1"/>
    <property type="match status" value="1"/>
</dbReference>
<feature type="signal peptide" evidence="5">
    <location>
        <begin position="1"/>
        <end position="26"/>
    </location>
</feature>
<keyword evidence="7" id="KW-1185">Reference proteome</keyword>
<dbReference type="InterPro" id="IPR004509">
    <property type="entry name" value="Competence_ComEA_HhH"/>
</dbReference>
<dbReference type="AlphaFoldDB" id="A0A5B8HQE9"/>
<dbReference type="Gene3D" id="1.10.150.280">
    <property type="entry name" value="AF1531-like domain"/>
    <property type="match status" value="1"/>
</dbReference>
<dbReference type="Proteomes" id="UP000320591">
    <property type="component" value="Chromosome"/>
</dbReference>
<evidence type="ECO:0000256" key="5">
    <source>
        <dbReference type="SAM" id="SignalP"/>
    </source>
</evidence>
<evidence type="ECO:0000313" key="7">
    <source>
        <dbReference type="Proteomes" id="UP000320591"/>
    </source>
</evidence>
<dbReference type="GO" id="GO:0003677">
    <property type="term" value="F:DNA binding"/>
    <property type="evidence" value="ECO:0007669"/>
    <property type="project" value="UniProtKB-KW"/>
</dbReference>
<dbReference type="SUPFAM" id="SSF47781">
    <property type="entry name" value="RuvA domain 2-like"/>
    <property type="match status" value="1"/>
</dbReference>
<dbReference type="OrthoDB" id="7510573at2"/>
<organism evidence="6 7">
    <name type="scientific">Dickeya poaceiphila</name>
    <dbReference type="NCBI Taxonomy" id="568768"/>
    <lineage>
        <taxon>Bacteria</taxon>
        <taxon>Pseudomonadati</taxon>
        <taxon>Pseudomonadota</taxon>
        <taxon>Gammaproteobacteria</taxon>
        <taxon>Enterobacterales</taxon>
        <taxon>Pectobacteriaceae</taxon>
        <taxon>Dickeya</taxon>
    </lineage>
</organism>
<dbReference type="GO" id="GO:0015627">
    <property type="term" value="C:type II protein secretion system complex"/>
    <property type="evidence" value="ECO:0007669"/>
    <property type="project" value="TreeGrafter"/>
</dbReference>
<name>A0A5B8HQE9_9GAMM</name>
<reference evidence="6 7" key="1">
    <citation type="journal article" date="2019" name="Environ. Microbiol.">
        <title>The phytopathogenic nature of Dickeya aquatica 174/2 and the dynamic early evolution of Dickeya pathogenicity.</title>
        <authorList>
            <person name="Duprey A."/>
            <person name="Taib N."/>
            <person name="Leonard S."/>
            <person name="Garin T."/>
            <person name="Flandrois J.P."/>
            <person name="Nasser W."/>
            <person name="Brochier-Armanet C."/>
            <person name="Reverchon S."/>
        </authorList>
    </citation>
    <scope>NUCLEOTIDE SEQUENCE [LARGE SCALE GENOMIC DNA]</scope>
    <source>
        <strain evidence="6 7">NCPPB 569</strain>
    </source>
</reference>
<evidence type="ECO:0000256" key="1">
    <source>
        <dbReference type="ARBA" id="ARBA00022729"/>
    </source>
</evidence>